<dbReference type="Proteomes" id="UP000002204">
    <property type="component" value="Plasmid pREC1"/>
</dbReference>
<dbReference type="HOGENOM" id="CLU_841664_0_0_11"/>
<dbReference type="AlphaFoldDB" id="Q3L967"/>
<dbReference type="EMBL" id="AP008932">
    <property type="protein sequence ID" value="BAE46246.1"/>
    <property type="molecule type" value="Genomic_DNA"/>
</dbReference>
<name>Q3L967_RHOE4</name>
<protein>
    <submittedName>
        <fullName evidence="1">Uncharacterized protein</fullName>
    </submittedName>
</protein>
<organism evidence="1 2">
    <name type="scientific">Rhodococcus erythropolis (strain PR4 / NBRC 100887)</name>
    <dbReference type="NCBI Taxonomy" id="234621"/>
    <lineage>
        <taxon>Bacteria</taxon>
        <taxon>Bacillati</taxon>
        <taxon>Actinomycetota</taxon>
        <taxon>Actinomycetes</taxon>
        <taxon>Mycobacteriales</taxon>
        <taxon>Nocardiaceae</taxon>
        <taxon>Rhodococcus</taxon>
        <taxon>Rhodococcus erythropolis group</taxon>
    </lineage>
</organism>
<proteinExistence type="predicted"/>
<evidence type="ECO:0000313" key="1">
    <source>
        <dbReference type="EMBL" id="BAE46246.1"/>
    </source>
</evidence>
<sequence>MSDMQGPRVKRLWETIRSRMADVVADTAAAKALTPTDSLAHVKTLVDACTTQLDRSPYAVERQFLLQAVELADLPAGKPRAKYVKYFYELGERYSDRWQLNSHLVREKGALGAGRYRDDLGFWFRNNQPWASEHKCRWPRHPKRDEWYPDPVRRPYLAAIALASETVQEIRFLNHIVTQAFDTAAIAPVDVDDQLVSITEQLLGAAEVREKIGAQPMGDTAEIIHARQLWQRQTRELDEAVWTPALARIAALIAYRDKLHAVRIQNATIERITSSVGIDNALDDLIADSGSDEIGSTRIVATTADLQQAQVARSKALAEVRGDYLNALRR</sequence>
<accession>Q3L967</accession>
<geneLocation type="plasmid" evidence="1 2">
    <name>pREC1</name>
</geneLocation>
<keyword evidence="1" id="KW-0614">Plasmid</keyword>
<reference evidence="1 2" key="2">
    <citation type="journal article" date="2006" name="Environ. Microbiol.">
        <title>Sequence analysis of three plasmids harboured in Rhodococcus erythropolis strain PR4.</title>
        <authorList>
            <person name="Sekine M."/>
            <person name="Tanikawa S."/>
            <person name="Omata S."/>
            <person name="Saito M."/>
            <person name="Fujisawa T."/>
            <person name="Tsukatani N."/>
            <person name="Tajima T."/>
            <person name="Sekigawa T."/>
            <person name="Kosugi H."/>
            <person name="Matsuo Y."/>
            <person name="Nishiko R."/>
            <person name="Imamura K."/>
            <person name="Ito M."/>
            <person name="Narita H."/>
            <person name="Tago S."/>
            <person name="Fujita N."/>
            <person name="Harayama S."/>
        </authorList>
    </citation>
    <scope>NUCLEOTIDE SEQUENCE [LARGE SCALE GENOMIC DNA]</scope>
    <source>
        <strain evidence="2">PR4 / NBRC 100887</strain>
        <plasmid evidence="1 2">pREC1</plasmid>
    </source>
</reference>
<gene>
    <name evidence="1" type="ordered locus">RER_pREC1-00050</name>
</gene>
<evidence type="ECO:0000313" key="2">
    <source>
        <dbReference type="Proteomes" id="UP000002204"/>
    </source>
</evidence>
<reference evidence="2" key="1">
    <citation type="submission" date="2005-03" db="EMBL/GenBank/DDBJ databases">
        <title>Comparison of the complete genome sequences of Rhodococcus erythropolis PR4 and Rhodococcus opacus B4.</title>
        <authorList>
            <person name="Takarada H."/>
            <person name="Sekine M."/>
            <person name="Hosoyama A."/>
            <person name="Yamada R."/>
            <person name="Fujisawa T."/>
            <person name="Omata S."/>
            <person name="Shimizu A."/>
            <person name="Tsukatani N."/>
            <person name="Tanikawa S."/>
            <person name="Fujita N."/>
            <person name="Harayama S."/>
        </authorList>
    </citation>
    <scope>NUCLEOTIDE SEQUENCE [LARGE SCALE GENOMIC DNA]</scope>
    <source>
        <strain evidence="2">PR4 / NBRC 100887</strain>
        <plasmid evidence="2">pREC1</plasmid>
    </source>
</reference>
<dbReference type="KEGG" id="rer:RER_pREC1-00050"/>